<dbReference type="Proteomes" id="UP000235220">
    <property type="component" value="Chromosome 14"/>
</dbReference>
<dbReference type="Gene3D" id="3.30.40.10">
    <property type="entry name" value="Zinc/RING finger domain, C3HC4 (zinc finger)"/>
    <property type="match status" value="1"/>
</dbReference>
<dbReference type="Gramene" id="Jr14_18740_p1">
    <property type="protein sequence ID" value="cds.Jr14_18740_p1"/>
    <property type="gene ID" value="Jr14_18740"/>
</dbReference>
<sequence length="164" mass="19165">MIDELQIATLRAELLDRLSNWGKYSTYDGSYDPRTFTGKLDTLELQRIRLDTMTAELALWRARETKREFQTVLREVEFEVMRRLGRILAKTVDPAFAGTEEVVVEENGMVCGVCQEEMQEGDEGRMLGCMHEFHTDCIVRWLRSKATCPLCRYQMQLKEFELNI</sequence>
<dbReference type="SMART" id="SM00184">
    <property type="entry name" value="RING"/>
    <property type="match status" value="1"/>
</dbReference>
<proteinExistence type="predicted"/>
<dbReference type="GO" id="GO:0008270">
    <property type="term" value="F:zinc ion binding"/>
    <property type="evidence" value="ECO:0007669"/>
    <property type="project" value="UniProtKB-KW"/>
</dbReference>
<keyword evidence="1" id="KW-0479">Metal-binding</keyword>
<name>A0A2I4HDD1_JUGRE</name>
<protein>
    <submittedName>
        <fullName evidence="5">E3 ubiquitin-protein ligase ATL41-like</fullName>
    </submittedName>
</protein>
<dbReference type="KEGG" id="jre:109016092"/>
<organism evidence="4 5">
    <name type="scientific">Juglans regia</name>
    <name type="common">English walnut</name>
    <dbReference type="NCBI Taxonomy" id="51240"/>
    <lineage>
        <taxon>Eukaryota</taxon>
        <taxon>Viridiplantae</taxon>
        <taxon>Streptophyta</taxon>
        <taxon>Embryophyta</taxon>
        <taxon>Tracheophyta</taxon>
        <taxon>Spermatophyta</taxon>
        <taxon>Magnoliopsida</taxon>
        <taxon>eudicotyledons</taxon>
        <taxon>Gunneridae</taxon>
        <taxon>Pentapetalae</taxon>
        <taxon>rosids</taxon>
        <taxon>fabids</taxon>
        <taxon>Fagales</taxon>
        <taxon>Juglandaceae</taxon>
        <taxon>Juglans</taxon>
    </lineage>
</organism>
<gene>
    <name evidence="5" type="primary">LOC109016092</name>
</gene>
<dbReference type="InterPro" id="IPR013083">
    <property type="entry name" value="Znf_RING/FYVE/PHD"/>
</dbReference>
<dbReference type="InterPro" id="IPR051834">
    <property type="entry name" value="RING_finger_E3_ligase"/>
</dbReference>
<dbReference type="Pfam" id="PF13639">
    <property type="entry name" value="zf-RING_2"/>
    <property type="match status" value="1"/>
</dbReference>
<accession>A0A2I4HDD1</accession>
<evidence type="ECO:0000313" key="5">
    <source>
        <dbReference type="RefSeq" id="XP_018854097.1"/>
    </source>
</evidence>
<dbReference type="InterPro" id="IPR001841">
    <property type="entry name" value="Znf_RING"/>
</dbReference>
<evidence type="ECO:0000256" key="3">
    <source>
        <dbReference type="ARBA" id="ARBA00022833"/>
    </source>
</evidence>
<dbReference type="RefSeq" id="XP_018854097.1">
    <property type="nucleotide sequence ID" value="XM_018998552.2"/>
</dbReference>
<dbReference type="PANTHER" id="PTHR45931">
    <property type="entry name" value="SI:CH211-59O9.10"/>
    <property type="match status" value="1"/>
</dbReference>
<keyword evidence="2" id="KW-0863">Zinc-finger</keyword>
<dbReference type="STRING" id="51240.A0A2I4HDD1"/>
<dbReference type="GeneID" id="109016092"/>
<evidence type="ECO:0000256" key="1">
    <source>
        <dbReference type="ARBA" id="ARBA00022723"/>
    </source>
</evidence>
<keyword evidence="4" id="KW-1185">Reference proteome</keyword>
<keyword evidence="3" id="KW-0862">Zinc</keyword>
<dbReference type="SUPFAM" id="SSF57850">
    <property type="entry name" value="RING/U-box"/>
    <property type="match status" value="1"/>
</dbReference>
<evidence type="ECO:0000256" key="2">
    <source>
        <dbReference type="ARBA" id="ARBA00022771"/>
    </source>
</evidence>
<dbReference type="AlphaFoldDB" id="A0A2I4HDD1"/>
<evidence type="ECO:0000313" key="4">
    <source>
        <dbReference type="Proteomes" id="UP000235220"/>
    </source>
</evidence>
<dbReference type="PANTHER" id="PTHR45931:SF3">
    <property type="entry name" value="RING ZINC FINGER-CONTAINING PROTEIN"/>
    <property type="match status" value="1"/>
</dbReference>
<dbReference type="OrthoDB" id="21204at2759"/>
<dbReference type="PROSITE" id="PS50089">
    <property type="entry name" value="ZF_RING_2"/>
    <property type="match status" value="1"/>
</dbReference>
<reference evidence="5" key="1">
    <citation type="submission" date="2025-08" db="UniProtKB">
        <authorList>
            <consortium name="RefSeq"/>
        </authorList>
    </citation>
    <scope>IDENTIFICATION</scope>
    <source>
        <tissue evidence="5">Leaves</tissue>
    </source>
</reference>